<dbReference type="Pfam" id="PF07963">
    <property type="entry name" value="N_methyl"/>
    <property type="match status" value="1"/>
</dbReference>
<comment type="caution">
    <text evidence="1">The sequence shown here is derived from an EMBL/GenBank/DDBJ whole genome shotgun (WGS) entry which is preliminary data.</text>
</comment>
<proteinExistence type="predicted"/>
<dbReference type="Proteomes" id="UP000256650">
    <property type="component" value="Unassembled WGS sequence"/>
</dbReference>
<evidence type="ECO:0000313" key="1">
    <source>
        <dbReference type="EMBL" id="RDU63645.1"/>
    </source>
</evidence>
<protein>
    <submittedName>
        <fullName evidence="1">Prepilin-type cleavage/methylation domain-containing protein</fullName>
    </submittedName>
</protein>
<dbReference type="OrthoDB" id="5324974at2"/>
<dbReference type="RefSeq" id="WP_115550976.1">
    <property type="nucleotide sequence ID" value="NZ_CAONBV010000019.1"/>
</dbReference>
<name>A0A3D8IF75_9HELI</name>
<dbReference type="InterPro" id="IPR012902">
    <property type="entry name" value="N_methyl_site"/>
</dbReference>
<organism evidence="1 2">
    <name type="scientific">Helicobacter ganmani</name>
    <dbReference type="NCBI Taxonomy" id="60246"/>
    <lineage>
        <taxon>Bacteria</taxon>
        <taxon>Pseudomonadati</taxon>
        <taxon>Campylobacterota</taxon>
        <taxon>Epsilonproteobacteria</taxon>
        <taxon>Campylobacterales</taxon>
        <taxon>Helicobacteraceae</taxon>
        <taxon>Helicobacter</taxon>
    </lineage>
</organism>
<gene>
    <name evidence="1" type="ORF">CQA43_02115</name>
</gene>
<dbReference type="GeneID" id="82535081"/>
<dbReference type="SUPFAM" id="SSF54523">
    <property type="entry name" value="Pili subunits"/>
    <property type="match status" value="1"/>
</dbReference>
<reference evidence="1 2" key="1">
    <citation type="submission" date="2018-04" db="EMBL/GenBank/DDBJ databases">
        <title>Novel Campyloabacter and Helicobacter Species and Strains.</title>
        <authorList>
            <person name="Mannion A.J."/>
            <person name="Shen Z."/>
            <person name="Fox J.G."/>
        </authorList>
    </citation>
    <scope>NUCLEOTIDE SEQUENCE [LARGE SCALE GENOMIC DNA]</scope>
    <source>
        <strain evidence="1 2">MIT 99-5101</strain>
    </source>
</reference>
<keyword evidence="2" id="KW-1185">Reference proteome</keyword>
<sequence length="128" mass="14601">MTSKHKSAFTLLELVLVLSLLGILLSFGIPQFSHYTQNACIKKLQLQVLNLKLTLKAQKQQNLATDWNALYQNLDLKPSTCYFEKQKNGFIANDNGRKAYFVLKNLILECQHTKSARLHNGESLCDIF</sequence>
<dbReference type="NCBIfam" id="TIGR02532">
    <property type="entry name" value="IV_pilin_GFxxxE"/>
    <property type="match status" value="1"/>
</dbReference>
<dbReference type="EMBL" id="NXLS01000002">
    <property type="protein sequence ID" value="RDU63645.1"/>
    <property type="molecule type" value="Genomic_DNA"/>
</dbReference>
<dbReference type="InterPro" id="IPR045584">
    <property type="entry name" value="Pilin-like"/>
</dbReference>
<accession>A0A3D8IF75</accession>
<evidence type="ECO:0000313" key="2">
    <source>
        <dbReference type="Proteomes" id="UP000256650"/>
    </source>
</evidence>
<dbReference type="Gene3D" id="3.30.700.10">
    <property type="entry name" value="Glycoprotein, Type 4 Pilin"/>
    <property type="match status" value="1"/>
</dbReference>
<dbReference type="AlphaFoldDB" id="A0A3D8IF75"/>